<organism evidence="1 2">
    <name type="scientific">Dyadobacter luteus</name>
    <dbReference type="NCBI Taxonomy" id="2259619"/>
    <lineage>
        <taxon>Bacteria</taxon>
        <taxon>Pseudomonadati</taxon>
        <taxon>Bacteroidota</taxon>
        <taxon>Cytophagia</taxon>
        <taxon>Cytophagales</taxon>
        <taxon>Spirosomataceae</taxon>
        <taxon>Dyadobacter</taxon>
    </lineage>
</organism>
<sequence length="497" mass="56343">MQFIRVVIASVLFLNLTCLAAFGQTLTKYRIGAEVEAAGIYATDEFAPFWIRSNQYGAIPRDAPATLLQARLWRNYAVADSAKGKKKNFDWGFVINPVATYNKVNKLNFVLPEAHVKVRFRFLEFYAGRRREVIGLGDSTLTSGFYAGSGNAVPIPKIQLGTIGYVPFAFNKFLAVNAAFSHGWINNPPYIYAARLHQKHVYFRLGKPQAKTKFYFGINHQAMWAGHSEYLKAQPDMAENGQLPDSWSLYKYVVLGFTPKNWYAKRGFTSFDSYRIGNHLGTYDIALETKMYGNRLLIYHQHIYEDVSSLAFQNFPDGLYGVNMVFNQENQSGDFRLTRLTAEVLTTKDQSGSEFYITGSIYQGADNYFNHSQYYQGWSYKDAAIGTPFITPLADIDQLKFASPRYFPNNRVNMFYLGAQGTYRESLLLTLRTSLSRNYGTPGADFAPPRNQFSALLSAQMKLKNFHNTTLTAQLAADQGELFRNSYGGYLGIRKGW</sequence>
<dbReference type="EMBL" id="QNUL01000024">
    <property type="protein sequence ID" value="REA57877.1"/>
    <property type="molecule type" value="Genomic_DNA"/>
</dbReference>
<keyword evidence="2" id="KW-1185">Reference proteome</keyword>
<comment type="caution">
    <text evidence="1">The sequence shown here is derived from an EMBL/GenBank/DDBJ whole genome shotgun (WGS) entry which is preliminary data.</text>
</comment>
<dbReference type="RefSeq" id="WP_115833176.1">
    <property type="nucleotide sequence ID" value="NZ_QNUL01000024.1"/>
</dbReference>
<dbReference type="Gene3D" id="2.40.160.130">
    <property type="entry name" value="Capsule assembly protein Wzi"/>
    <property type="match status" value="1"/>
</dbReference>
<dbReference type="AlphaFoldDB" id="A0A3D8Y5N9"/>
<reference evidence="1 2" key="1">
    <citation type="submission" date="2018-07" db="EMBL/GenBank/DDBJ databases">
        <title>Dyadobacter roseus sp. nov., isolated from rose rhizosphere soil.</title>
        <authorList>
            <person name="Chen L."/>
        </authorList>
    </citation>
    <scope>NUCLEOTIDE SEQUENCE [LARGE SCALE GENOMIC DNA]</scope>
    <source>
        <strain evidence="1 2">RS19</strain>
    </source>
</reference>
<dbReference type="Proteomes" id="UP000256373">
    <property type="component" value="Unassembled WGS sequence"/>
</dbReference>
<evidence type="ECO:0008006" key="3">
    <source>
        <dbReference type="Google" id="ProtNLM"/>
    </source>
</evidence>
<evidence type="ECO:0000313" key="2">
    <source>
        <dbReference type="Proteomes" id="UP000256373"/>
    </source>
</evidence>
<proteinExistence type="predicted"/>
<gene>
    <name evidence="1" type="ORF">DSL64_22390</name>
</gene>
<evidence type="ECO:0000313" key="1">
    <source>
        <dbReference type="EMBL" id="REA57877.1"/>
    </source>
</evidence>
<accession>A0A3D8Y5N9</accession>
<name>A0A3D8Y5N9_9BACT</name>
<protein>
    <recommendedName>
        <fullName evidence="3">Capsule assembly Wzi family protein</fullName>
    </recommendedName>
</protein>
<dbReference type="InterPro" id="IPR038636">
    <property type="entry name" value="Wzi_sf"/>
</dbReference>
<dbReference type="OrthoDB" id="596512at2"/>